<evidence type="ECO:0000313" key="2">
    <source>
        <dbReference type="Proteomes" id="UP000245699"/>
    </source>
</evidence>
<dbReference type="Pfam" id="PF00702">
    <property type="entry name" value="Hydrolase"/>
    <property type="match status" value="1"/>
</dbReference>
<keyword evidence="2" id="KW-1185">Reference proteome</keyword>
<dbReference type="Gene3D" id="3.40.50.1000">
    <property type="entry name" value="HAD superfamily/HAD-like"/>
    <property type="match status" value="1"/>
</dbReference>
<dbReference type="Proteomes" id="UP000245699">
    <property type="component" value="Unassembled WGS sequence"/>
</dbReference>
<dbReference type="PANTHER" id="PTHR46191:SF2">
    <property type="entry name" value="HALOACID DEHALOGENASE-LIKE HYDROLASE DOMAIN-CONTAINING PROTEIN 3"/>
    <property type="match status" value="1"/>
</dbReference>
<comment type="caution">
    <text evidence="1">The sequence shown here is derived from an EMBL/GenBank/DDBJ whole genome shotgun (WGS) entry which is preliminary data.</text>
</comment>
<accession>A0A2T9YF04</accession>
<dbReference type="Gene3D" id="1.10.150.720">
    <property type="entry name" value="Haloacid dehalogenase-like hydrolase"/>
    <property type="match status" value="1"/>
</dbReference>
<dbReference type="InterPro" id="IPR023214">
    <property type="entry name" value="HAD_sf"/>
</dbReference>
<protein>
    <recommendedName>
        <fullName evidence="3">Haloacid dehalogenase-like hydrolase domain-containing protein 3</fullName>
    </recommendedName>
</protein>
<dbReference type="GO" id="GO:0005634">
    <property type="term" value="C:nucleus"/>
    <property type="evidence" value="ECO:0007669"/>
    <property type="project" value="TreeGrafter"/>
</dbReference>
<dbReference type="InterPro" id="IPR006439">
    <property type="entry name" value="HAD-SF_hydro_IA"/>
</dbReference>
<dbReference type="EMBL" id="MBFT01000452">
    <property type="protein sequence ID" value="PVU90927.1"/>
    <property type="molecule type" value="Genomic_DNA"/>
</dbReference>
<dbReference type="AlphaFoldDB" id="A0A2T9YF04"/>
<dbReference type="SFLD" id="SFLDS00003">
    <property type="entry name" value="Haloacid_Dehalogenase"/>
    <property type="match status" value="1"/>
</dbReference>
<dbReference type="InterPro" id="IPR044924">
    <property type="entry name" value="HAD-SF_hydro_IA_REG-2-like_cap"/>
</dbReference>
<dbReference type="NCBIfam" id="TIGR01549">
    <property type="entry name" value="HAD-SF-IA-v1"/>
    <property type="match status" value="1"/>
</dbReference>
<dbReference type="SFLD" id="SFLDG01129">
    <property type="entry name" value="C1.5:_HAD__Beta-PGM__Phosphata"/>
    <property type="match status" value="1"/>
</dbReference>
<dbReference type="SUPFAM" id="SSF56784">
    <property type="entry name" value="HAD-like"/>
    <property type="match status" value="1"/>
</dbReference>
<gene>
    <name evidence="1" type="ORF">BB559_004375</name>
</gene>
<evidence type="ECO:0000313" key="1">
    <source>
        <dbReference type="EMBL" id="PVU90927.1"/>
    </source>
</evidence>
<reference evidence="1 2" key="1">
    <citation type="journal article" date="2018" name="MBio">
        <title>Comparative Genomics Reveals the Core Gene Toolbox for the Fungus-Insect Symbiosis.</title>
        <authorList>
            <person name="Wang Y."/>
            <person name="Stata M."/>
            <person name="Wang W."/>
            <person name="Stajich J.E."/>
            <person name="White M.M."/>
            <person name="Moncalvo J.M."/>
        </authorList>
    </citation>
    <scope>NUCLEOTIDE SEQUENCE [LARGE SCALE GENOMIC DNA]</scope>
    <source>
        <strain evidence="1 2">AUS-77-4</strain>
    </source>
</reference>
<sequence>MTKLTKIRAITFDAIHTLYNLRIPVGEMYAQNLNMHMGYKIPVSGDKMQKEFLKAIKTQNKRNPCYGYSQLEGDFGRVDPLKGGRDRDWFWWRELVLECWLNCGVEIPIILFSGNEGESILDKATDELMDIYSSKKGYELYGETTGVLEEIRDLGTTMGIITNSDGRTNLVLKDLGINMFDFVVTSSESGLEKPSRDIFKRALGLIQENPKNLNIEPHQIVHIGDHIKKDFIGALKSGYNALLLDRNLENGDRKEKIREMEELLVKNRVVLENQKFGVIGSLAEIAPWIKILSNGPAQ</sequence>
<name>A0A2T9YF04_9FUNG</name>
<dbReference type="GO" id="GO:0016791">
    <property type="term" value="F:phosphatase activity"/>
    <property type="evidence" value="ECO:0007669"/>
    <property type="project" value="UniProtKB-ARBA"/>
</dbReference>
<organism evidence="1 2">
    <name type="scientific">Furculomyces boomerangus</name>
    <dbReference type="NCBI Taxonomy" id="61424"/>
    <lineage>
        <taxon>Eukaryota</taxon>
        <taxon>Fungi</taxon>
        <taxon>Fungi incertae sedis</taxon>
        <taxon>Zoopagomycota</taxon>
        <taxon>Kickxellomycotina</taxon>
        <taxon>Harpellomycetes</taxon>
        <taxon>Harpellales</taxon>
        <taxon>Harpellaceae</taxon>
        <taxon>Furculomyces</taxon>
    </lineage>
</organism>
<dbReference type="InterPro" id="IPR051828">
    <property type="entry name" value="HAD-like_hydrolase_domain"/>
</dbReference>
<dbReference type="PANTHER" id="PTHR46191">
    <property type="match status" value="1"/>
</dbReference>
<evidence type="ECO:0008006" key="3">
    <source>
        <dbReference type="Google" id="ProtNLM"/>
    </source>
</evidence>
<dbReference type="STRING" id="61424.A0A2T9YF04"/>
<dbReference type="InterPro" id="IPR036412">
    <property type="entry name" value="HAD-like_sf"/>
</dbReference>
<dbReference type="OrthoDB" id="444127at2759"/>
<proteinExistence type="predicted"/>